<gene>
    <name evidence="2" type="ORF">CUR178_04263</name>
</gene>
<dbReference type="KEGG" id="lenr:94171483"/>
<feature type="compositionally biased region" description="Low complexity" evidence="1">
    <location>
        <begin position="594"/>
        <end position="612"/>
    </location>
</feature>
<name>A0A836GFM7_LEIEN</name>
<proteinExistence type="predicted"/>
<evidence type="ECO:0000313" key="2">
    <source>
        <dbReference type="EMBL" id="KAG5474151.1"/>
    </source>
</evidence>
<accession>A0A836GFM7</accession>
<feature type="compositionally biased region" description="Polar residues" evidence="1">
    <location>
        <begin position="678"/>
        <end position="687"/>
    </location>
</feature>
<feature type="compositionally biased region" description="Polar residues" evidence="1">
    <location>
        <begin position="229"/>
        <end position="239"/>
    </location>
</feature>
<feature type="compositionally biased region" description="Polar residues" evidence="1">
    <location>
        <begin position="635"/>
        <end position="644"/>
    </location>
</feature>
<comment type="caution">
    <text evidence="2">The sequence shown here is derived from an EMBL/GenBank/DDBJ whole genome shotgun (WGS) entry which is preliminary data.</text>
</comment>
<dbReference type="OrthoDB" id="267580at2759"/>
<reference evidence="2 3" key="1">
    <citation type="submission" date="2021-02" db="EMBL/GenBank/DDBJ databases">
        <title>Leishmania (Mundinia) enrietti genome sequencing and assembly.</title>
        <authorList>
            <person name="Almutairi H."/>
            <person name="Gatherer D."/>
        </authorList>
    </citation>
    <scope>NUCLEOTIDE SEQUENCE [LARGE SCALE GENOMIC DNA]</scope>
    <source>
        <strain evidence="2">CUR178</strain>
    </source>
</reference>
<organism evidence="2 3">
    <name type="scientific">Leishmania enriettii</name>
    <dbReference type="NCBI Taxonomy" id="5663"/>
    <lineage>
        <taxon>Eukaryota</taxon>
        <taxon>Discoba</taxon>
        <taxon>Euglenozoa</taxon>
        <taxon>Kinetoplastea</taxon>
        <taxon>Metakinetoplastina</taxon>
        <taxon>Trypanosomatida</taxon>
        <taxon>Trypanosomatidae</taxon>
        <taxon>Leishmaniinae</taxon>
        <taxon>Leishmania</taxon>
    </lineage>
</organism>
<evidence type="ECO:0000313" key="3">
    <source>
        <dbReference type="Proteomes" id="UP000674179"/>
    </source>
</evidence>
<feature type="region of interest" description="Disordered" evidence="1">
    <location>
        <begin position="548"/>
        <end position="612"/>
    </location>
</feature>
<feature type="compositionally biased region" description="Low complexity" evidence="1">
    <location>
        <begin position="186"/>
        <end position="211"/>
    </location>
</feature>
<dbReference type="GeneID" id="94171483"/>
<evidence type="ECO:0000256" key="1">
    <source>
        <dbReference type="SAM" id="MobiDB-lite"/>
    </source>
</evidence>
<protein>
    <submittedName>
        <fullName evidence="2">Uncharacterized protein</fullName>
    </submittedName>
</protein>
<feature type="region of interest" description="Disordered" evidence="1">
    <location>
        <begin position="626"/>
        <end position="693"/>
    </location>
</feature>
<dbReference type="AlphaFoldDB" id="A0A836GFM7"/>
<dbReference type="EMBL" id="JAFHKP010000029">
    <property type="protein sequence ID" value="KAG5474151.1"/>
    <property type="molecule type" value="Genomic_DNA"/>
</dbReference>
<feature type="compositionally biased region" description="Polar residues" evidence="1">
    <location>
        <begin position="583"/>
        <end position="593"/>
    </location>
</feature>
<keyword evidence="3" id="KW-1185">Reference proteome</keyword>
<dbReference type="Proteomes" id="UP000674179">
    <property type="component" value="Chromosome 29"/>
</dbReference>
<sequence length="730" mass="76828">MGCTVCKSHAQVSDECAPPLAPDLFIPQREEASRDVPCSLPRLVPAAPADLPAASGLSWLKCVGLSAAAHQAGSEADASVHTESDSGDQRPASRHLLRRVFSSSSSSTPNPKLTGAPSYEASMSALERSVSSSCSAFSLCSAESLTLDLPPPSRPLPSLQHVVSLRYAETAAAPSAKLMSADTDAAPHPSATSSAPLMTASFPPSNASSPAGLPDTLTPVTKYLAPANHRSSAGRTAGSSHDKTAESHRAQTDSGATLSSSSMTEAEAAARIVSSALLDVSFDSRVFAANDAATSTEIQRLGIRLQELQHERNALGVAPLASALSSSSTSDRITTSNTLNCVSEVSKVSGEVLPGAPMVSLEPPPGSMGPLSSEPSLKRKHFHDETVKFVNLIREMSAVCSAEHAGRRWLRWKAMSPSKDGGGGCSELETATVTVVGTVPSNVSERAPSSGSWHEEVPVGSAVNDLHCRHLLRRRDRMSTQVRWMPYEMRESDYQTGSSTTPMCFCGYQATDTLADSACTAHLRERSLAIDIDLATAQPQHLLQLGASSAPTPSVVDTPPLPSVTLFTRRPSQLGTDVDKESTNCLEDSNGPLSSSAGTFTSASAPSVSSDSLSFRPVHIAHRPVSILMKGKGKQSASTTCSSSGRRKLSEPRQVDVPATATTGPAPVNSATAHPLSSDPQCPTGDMSTDRSSWRPIIDADVPHRKQLAKRALEDNKLFFELSLRQKSVS</sequence>
<feature type="compositionally biased region" description="Basic and acidic residues" evidence="1">
    <location>
        <begin position="240"/>
        <end position="251"/>
    </location>
</feature>
<feature type="region of interest" description="Disordered" evidence="1">
    <location>
        <begin position="178"/>
        <end position="262"/>
    </location>
</feature>
<dbReference type="RefSeq" id="XP_067691344.1">
    <property type="nucleotide sequence ID" value="XM_067835973.1"/>
</dbReference>